<dbReference type="AlphaFoldDB" id="A0A9W5VET0"/>
<dbReference type="EMBL" id="AHEJ01000065">
    <property type="protein sequence ID" value="EOP62676.1"/>
    <property type="molecule type" value="Genomic_DNA"/>
</dbReference>
<organism evidence="1 2">
    <name type="scientific">Bacillus cereus ISP2954</name>
    <dbReference type="NCBI Taxonomy" id="1053215"/>
    <lineage>
        <taxon>Bacteria</taxon>
        <taxon>Bacillati</taxon>
        <taxon>Bacillota</taxon>
        <taxon>Bacilli</taxon>
        <taxon>Bacillales</taxon>
        <taxon>Bacillaceae</taxon>
        <taxon>Bacillus</taxon>
        <taxon>Bacillus cereus group</taxon>
    </lineage>
</organism>
<evidence type="ECO:0000313" key="2">
    <source>
        <dbReference type="Proteomes" id="UP000013989"/>
    </source>
</evidence>
<evidence type="ECO:0000313" key="1">
    <source>
        <dbReference type="EMBL" id="EOP62676.1"/>
    </source>
</evidence>
<proteinExistence type="predicted"/>
<comment type="caution">
    <text evidence="1">The sequence shown here is derived from an EMBL/GenBank/DDBJ whole genome shotgun (WGS) entry which is preliminary data.</text>
</comment>
<dbReference type="Proteomes" id="UP000013989">
    <property type="component" value="Unassembled WGS sequence"/>
</dbReference>
<sequence length="77" mass="8840">MKMNQVMINKAYKFRIYPHLAQAILGNKVNVISLLSSEGFIVPSERNFVLTCNNTAHFFVLRYFIIWAGWVCIVTSA</sequence>
<accession>A0A9W5VET0</accession>
<name>A0A9W5VET0_BACCE</name>
<protein>
    <submittedName>
        <fullName evidence="1">Uncharacterized protein</fullName>
    </submittedName>
</protein>
<gene>
    <name evidence="1" type="ORF">IGU_03655</name>
</gene>
<reference evidence="1 2" key="1">
    <citation type="submission" date="2012-12" db="EMBL/GenBank/DDBJ databases">
        <title>The Genome Sequence of Bacillus cereus ISP2954.</title>
        <authorList>
            <consortium name="The Broad Institute Genome Sequencing Platform"/>
            <consortium name="The Broad Institute Genome Sequencing Center for Infectious Disease"/>
            <person name="Feldgarden M."/>
            <person name="Van der Auwera G.A."/>
            <person name="Mahillon J."/>
            <person name="Duprez V."/>
            <person name="Timmery S."/>
            <person name="Mattelet C."/>
            <person name="Dierick K."/>
            <person name="Sun M."/>
            <person name="Yu Z."/>
            <person name="Zhu L."/>
            <person name="Hu X."/>
            <person name="Shank E.B."/>
            <person name="Swiecicka I."/>
            <person name="Hansen B.M."/>
            <person name="Andrup L."/>
            <person name="Walker B."/>
            <person name="Young S.K."/>
            <person name="Zeng Q."/>
            <person name="Gargeya S."/>
            <person name="Fitzgerald M."/>
            <person name="Haas B."/>
            <person name="Abouelleil A."/>
            <person name="Alvarado L."/>
            <person name="Arachchi H.M."/>
            <person name="Berlin A.M."/>
            <person name="Chapman S.B."/>
            <person name="Dewar J."/>
            <person name="Goldberg J."/>
            <person name="Griggs A."/>
            <person name="Gujja S."/>
            <person name="Hansen M."/>
            <person name="Howarth C."/>
            <person name="Imamovic A."/>
            <person name="Larimer J."/>
            <person name="McCowan C."/>
            <person name="Murphy C."/>
            <person name="Neiman D."/>
            <person name="Pearson M."/>
            <person name="Priest M."/>
            <person name="Roberts A."/>
            <person name="Saif S."/>
            <person name="Shea T."/>
            <person name="Sisk P."/>
            <person name="Sykes S."/>
            <person name="Wortman J."/>
            <person name="Nusbaum C."/>
            <person name="Birren B."/>
        </authorList>
    </citation>
    <scope>NUCLEOTIDE SEQUENCE [LARGE SCALE GENOMIC DNA]</scope>
    <source>
        <strain evidence="1 2">ISP2954</strain>
    </source>
</reference>